<accession>A0AAI8VS97</accession>
<dbReference type="EMBL" id="CAUWAG010000013">
    <property type="protein sequence ID" value="CAJ2510147.1"/>
    <property type="molecule type" value="Genomic_DNA"/>
</dbReference>
<evidence type="ECO:0000259" key="2">
    <source>
        <dbReference type="Pfam" id="PF26640"/>
    </source>
</evidence>
<organism evidence="3 4">
    <name type="scientific">Anthostomella pinea</name>
    <dbReference type="NCBI Taxonomy" id="933095"/>
    <lineage>
        <taxon>Eukaryota</taxon>
        <taxon>Fungi</taxon>
        <taxon>Dikarya</taxon>
        <taxon>Ascomycota</taxon>
        <taxon>Pezizomycotina</taxon>
        <taxon>Sordariomycetes</taxon>
        <taxon>Xylariomycetidae</taxon>
        <taxon>Xylariales</taxon>
        <taxon>Xylariaceae</taxon>
        <taxon>Anthostomella</taxon>
    </lineage>
</organism>
<reference evidence="3" key="1">
    <citation type="submission" date="2023-10" db="EMBL/GenBank/DDBJ databases">
        <authorList>
            <person name="Hackl T."/>
        </authorList>
    </citation>
    <scope>NUCLEOTIDE SEQUENCE</scope>
</reference>
<dbReference type="Proteomes" id="UP001295740">
    <property type="component" value="Unassembled WGS sequence"/>
</dbReference>
<protein>
    <submittedName>
        <fullName evidence="3">Uu.00g060470.m01.CDS01</fullName>
    </submittedName>
</protein>
<dbReference type="InterPro" id="IPR045518">
    <property type="entry name" value="2EXR"/>
</dbReference>
<evidence type="ECO:0000313" key="4">
    <source>
        <dbReference type="Proteomes" id="UP001295740"/>
    </source>
</evidence>
<comment type="caution">
    <text evidence="3">The sequence shown here is derived from an EMBL/GenBank/DDBJ whole genome shotgun (WGS) entry which is preliminary data.</text>
</comment>
<evidence type="ECO:0000259" key="1">
    <source>
        <dbReference type="Pfam" id="PF20150"/>
    </source>
</evidence>
<dbReference type="PANTHER" id="PTHR10622">
    <property type="entry name" value="HET DOMAIN-CONTAINING PROTEIN"/>
    <property type="match status" value="1"/>
</dbReference>
<dbReference type="InterPro" id="IPR058525">
    <property type="entry name" value="DUF8212"/>
</dbReference>
<name>A0AAI8VS97_9PEZI</name>
<gene>
    <name evidence="3" type="ORF">KHLLAP_LOCUS10615</name>
</gene>
<dbReference type="PANTHER" id="PTHR10622:SF12">
    <property type="entry name" value="HET DOMAIN-CONTAINING PROTEIN"/>
    <property type="match status" value="1"/>
</dbReference>
<keyword evidence="4" id="KW-1185">Reference proteome</keyword>
<feature type="domain" description="2EXR" evidence="1">
    <location>
        <begin position="4"/>
        <end position="72"/>
    </location>
</feature>
<dbReference type="AlphaFoldDB" id="A0AAI8VS97"/>
<dbReference type="Pfam" id="PF26640">
    <property type="entry name" value="DUF8212"/>
    <property type="match status" value="1"/>
</dbReference>
<proteinExistence type="predicted"/>
<sequence length="545" mass="61353">MATFTVFQDLPTELRLGVWRQALHEEAKKRNILIRQADDHIQVVPSKKLVSTFLLVNRESRESAQRFYSTKLGFIVPEKPGFRDKHHLVAYFGNFNEEMLTNGALYCSLSHDLFVRTIVSWRGPTDSGHRYGIPVREIHPNCVSGSCCDMNGGQDQLLELATTKLWASGCESLGRLLTVHHGNMSTYFAPLKPPACSGCGKVQKKWWDELEPFGTSMFPGLRQHIYVSEPRRVHDFWDDTGSLNFRCAASNRDGREELHEFPIGGESGPLRGFPDDALGHICFYNRWWHLRGTKDTLRVKLSRITRISERVMRDCECLPELPVAEKMSWAARRVTTLPEDTAYCLVGIFDMNMPMLDGEGTKAFGRLQEEIIRRGNDMSIFAWEPLEPLEYMGVLAHAASEFEGFSHNNKSSLLAKAPEFAMTNKGIRITTPLWEVSVDLEVPRASQARVLAMPLSTSSNRGRQLLLLKRYAPGQYARLGLARLLSEQDVAEKDVTIISSNTVGTSYLSAHTSANLERSVLECSRSTVTIHLEGVGIQQATPQSH</sequence>
<feature type="domain" description="DUF8212" evidence="2">
    <location>
        <begin position="362"/>
        <end position="429"/>
    </location>
</feature>
<evidence type="ECO:0000313" key="3">
    <source>
        <dbReference type="EMBL" id="CAJ2510147.1"/>
    </source>
</evidence>
<dbReference type="Pfam" id="PF20150">
    <property type="entry name" value="2EXR"/>
    <property type="match status" value="1"/>
</dbReference>